<sequence length="201" mass="23243">MKPGLIKYFLLIIFLNLLVVTGCYKHFPLNQDISRTQNRFLNQDSVEVQFPELTKNKITLMAMIYTHCPDICPMTTHNMQLIESKLSKDELENVRFVVITFDPNRDTPDVLKKFAEIRDIDFSRWSLLSGDEQNTKEAMLKFDIKAVPADSSYDAEGNLSYYIVHTDRLSLIDQNGLLRKNYVGSIVDVNEVVNDIKYLLN</sequence>
<feature type="domain" description="Thioredoxin" evidence="5">
    <location>
        <begin position="18"/>
        <end position="201"/>
    </location>
</feature>
<feature type="binding site" evidence="3">
    <location>
        <position position="165"/>
    </location>
    <ligand>
        <name>Cu cation</name>
        <dbReference type="ChEBI" id="CHEBI:23378"/>
    </ligand>
</feature>
<reference evidence="6" key="1">
    <citation type="journal article" date="2020" name="mSystems">
        <title>Genome- and Community-Level Interaction Insights into Carbon Utilization and Element Cycling Functions of Hydrothermarchaeota in Hydrothermal Sediment.</title>
        <authorList>
            <person name="Zhou Z."/>
            <person name="Liu Y."/>
            <person name="Xu W."/>
            <person name="Pan J."/>
            <person name="Luo Z.H."/>
            <person name="Li M."/>
        </authorList>
    </citation>
    <scope>NUCLEOTIDE SEQUENCE [LARGE SCALE GENOMIC DNA]</scope>
    <source>
        <strain evidence="6">SpSt-479</strain>
    </source>
</reference>
<proteinExistence type="inferred from homology"/>
<dbReference type="PANTHER" id="PTHR12151">
    <property type="entry name" value="ELECTRON TRANSPORT PROTIN SCO1/SENC FAMILY MEMBER"/>
    <property type="match status" value="1"/>
</dbReference>
<dbReference type="SUPFAM" id="SSF52833">
    <property type="entry name" value="Thioredoxin-like"/>
    <property type="match status" value="1"/>
</dbReference>
<feature type="binding site" evidence="3">
    <location>
        <position position="72"/>
    </location>
    <ligand>
        <name>Cu cation</name>
        <dbReference type="ChEBI" id="CHEBI:23378"/>
    </ligand>
</feature>
<dbReference type="GO" id="GO:0046872">
    <property type="term" value="F:metal ion binding"/>
    <property type="evidence" value="ECO:0007669"/>
    <property type="project" value="UniProtKB-KW"/>
</dbReference>
<protein>
    <submittedName>
        <fullName evidence="6">SCO family protein</fullName>
    </submittedName>
</protein>
<dbReference type="PROSITE" id="PS51257">
    <property type="entry name" value="PROKAR_LIPOPROTEIN"/>
    <property type="match status" value="1"/>
</dbReference>
<dbReference type="InterPro" id="IPR013766">
    <property type="entry name" value="Thioredoxin_domain"/>
</dbReference>
<dbReference type="PANTHER" id="PTHR12151:SF25">
    <property type="entry name" value="LINALOOL DEHYDRATASE_ISOMERASE DOMAIN-CONTAINING PROTEIN"/>
    <property type="match status" value="1"/>
</dbReference>
<feature type="disulfide bond" description="Redox-active" evidence="4">
    <location>
        <begin position="68"/>
        <end position="72"/>
    </location>
</feature>
<gene>
    <name evidence="6" type="ORF">ENS31_03235</name>
</gene>
<keyword evidence="2 3" id="KW-0186">Copper</keyword>
<keyword evidence="3" id="KW-0479">Metal-binding</keyword>
<evidence type="ECO:0000313" key="6">
    <source>
        <dbReference type="EMBL" id="HFI90529.1"/>
    </source>
</evidence>
<dbReference type="PROSITE" id="PS51352">
    <property type="entry name" value="THIOREDOXIN_2"/>
    <property type="match status" value="1"/>
</dbReference>
<evidence type="ECO:0000256" key="3">
    <source>
        <dbReference type="PIRSR" id="PIRSR603782-1"/>
    </source>
</evidence>
<dbReference type="Pfam" id="PF02630">
    <property type="entry name" value="SCO1-SenC"/>
    <property type="match status" value="1"/>
</dbReference>
<comment type="similarity">
    <text evidence="1">Belongs to the SCO1/2 family.</text>
</comment>
<feature type="binding site" evidence="3">
    <location>
        <position position="68"/>
    </location>
    <ligand>
        <name>Cu cation</name>
        <dbReference type="ChEBI" id="CHEBI:23378"/>
    </ligand>
</feature>
<name>A0A7V3E6U6_9BACT</name>
<evidence type="ECO:0000256" key="4">
    <source>
        <dbReference type="PIRSR" id="PIRSR603782-2"/>
    </source>
</evidence>
<dbReference type="InterPro" id="IPR036249">
    <property type="entry name" value="Thioredoxin-like_sf"/>
</dbReference>
<dbReference type="CDD" id="cd02968">
    <property type="entry name" value="SCO"/>
    <property type="match status" value="1"/>
</dbReference>
<organism evidence="6">
    <name type="scientific">Ignavibacterium album</name>
    <dbReference type="NCBI Taxonomy" id="591197"/>
    <lineage>
        <taxon>Bacteria</taxon>
        <taxon>Pseudomonadati</taxon>
        <taxon>Ignavibacteriota</taxon>
        <taxon>Ignavibacteria</taxon>
        <taxon>Ignavibacteriales</taxon>
        <taxon>Ignavibacteriaceae</taxon>
        <taxon>Ignavibacterium</taxon>
    </lineage>
</organism>
<evidence type="ECO:0000256" key="2">
    <source>
        <dbReference type="ARBA" id="ARBA00023008"/>
    </source>
</evidence>
<evidence type="ECO:0000256" key="1">
    <source>
        <dbReference type="ARBA" id="ARBA00010996"/>
    </source>
</evidence>
<dbReference type="AlphaFoldDB" id="A0A7V3E6U6"/>
<accession>A0A7V3E6U6</accession>
<dbReference type="RefSeq" id="WP_304145789.1">
    <property type="nucleotide sequence ID" value="NZ_JAOAIE010000059.1"/>
</dbReference>
<evidence type="ECO:0000259" key="5">
    <source>
        <dbReference type="PROSITE" id="PS51352"/>
    </source>
</evidence>
<dbReference type="EMBL" id="DSUJ01000008">
    <property type="protein sequence ID" value="HFI90529.1"/>
    <property type="molecule type" value="Genomic_DNA"/>
</dbReference>
<dbReference type="InterPro" id="IPR003782">
    <property type="entry name" value="SCO1/SenC"/>
</dbReference>
<dbReference type="Gene3D" id="3.40.30.10">
    <property type="entry name" value="Glutaredoxin"/>
    <property type="match status" value="1"/>
</dbReference>
<keyword evidence="4" id="KW-1015">Disulfide bond</keyword>
<comment type="caution">
    <text evidence="6">The sequence shown here is derived from an EMBL/GenBank/DDBJ whole genome shotgun (WGS) entry which is preliminary data.</text>
</comment>